<keyword evidence="3" id="KW-0597">Phosphoprotein</keyword>
<evidence type="ECO:0000256" key="4">
    <source>
        <dbReference type="ARBA" id="ARBA00022753"/>
    </source>
</evidence>
<dbReference type="Gene3D" id="1.20.5.2440">
    <property type="match status" value="1"/>
</dbReference>
<gene>
    <name evidence="9" type="primary">rab11fip5b</name>
</gene>
<organism evidence="9 10">
    <name type="scientific">Denticeps clupeoides</name>
    <name type="common">denticle herring</name>
    <dbReference type="NCBI Taxonomy" id="299321"/>
    <lineage>
        <taxon>Eukaryota</taxon>
        <taxon>Metazoa</taxon>
        <taxon>Chordata</taxon>
        <taxon>Craniata</taxon>
        <taxon>Vertebrata</taxon>
        <taxon>Euteleostomi</taxon>
        <taxon>Actinopterygii</taxon>
        <taxon>Neopterygii</taxon>
        <taxon>Teleostei</taxon>
        <taxon>Clupei</taxon>
        <taxon>Clupeiformes</taxon>
        <taxon>Denticipitoidei</taxon>
        <taxon>Denticipitidae</taxon>
        <taxon>Denticeps</taxon>
    </lineage>
</organism>
<feature type="region of interest" description="Disordered" evidence="6">
    <location>
        <begin position="363"/>
        <end position="495"/>
    </location>
</feature>
<feature type="region of interest" description="Disordered" evidence="6">
    <location>
        <begin position="278"/>
        <end position="313"/>
    </location>
</feature>
<dbReference type="PROSITE" id="PS50004">
    <property type="entry name" value="C2"/>
    <property type="match status" value="1"/>
</dbReference>
<dbReference type="GO" id="GO:0005769">
    <property type="term" value="C:early endosome"/>
    <property type="evidence" value="ECO:0007669"/>
    <property type="project" value="TreeGrafter"/>
</dbReference>
<dbReference type="Pfam" id="PF09457">
    <property type="entry name" value="RBD-FIP"/>
    <property type="match status" value="1"/>
</dbReference>
<evidence type="ECO:0000256" key="6">
    <source>
        <dbReference type="SAM" id="MobiDB-lite"/>
    </source>
</evidence>
<accession>A0AAY4DGC5</accession>
<sequence>MPLLSLDDEERRWLPTHVSVTLLAARGLRSRGRQGSRFVYAALQLAGEKRSTALVERSRADVPDWGEELCFELPPGRLESGPGGCSLLLTVMHRVLIGRDVFLGQAAIPLDKVFQDGACPRNEWLKLHSKSGRKEKDCGELQVTVQFTRNNLTASMYDLSVKEKPRSAFGKLKDRVTGKKRDAESSSAIVPGRYAALAAQPAGEDEQGDEERRGKVKDLLLKGKLRRSSDTRSCSSLASESSVASSLGDPACPVVEPPLSATPVYSSRVLADGFHREVDGGQKAFSPPRVMTHKRARSDEADRVATSGPRPCPAVDQLKGQGLVSSKSSLCINGSHVYTCEPGAAPARRSLLEKCSPLSRSLQNLARRAEDPRSLEKNRKESGEAEPAEAEPADKARRPRKSLFSGGRSDSLPARTDQAAPPHEGRVRGWFGAADPHNKPSLEVPPKVDTALPIRPRTFSQPLPFPSPACSHGDSHHTNPFAPPPPTSIPISPSNPFLTRLQYNPFFQELLAEEALRSPPACGSPSPAHRGGVPKNALPARRERPRSVARQRSLPAMMTGATGAGGSAFPRSPADSSLPECTGEWDDSFEAFAASRLQSPSRQDVPPVPPRRPANMDSWLGRPQADQRLDRPTAQRHSGGRVPGAAPSAVSEYHFHSGADLRTPGIPSNAEIHIQPERASKPASVPKASAEDAKSGPKSSLDSPEFAFVDSDSSPSDATVIEIYDRNANKTTSPTFPTFAAPGNSPGTATECGAQATDHVVTTRGPGVSGRRKSDLESKHAAPEITGTQCPAEDKTVSQAELKEDALCDNERSVPRQEVLQPQSQLKDGDVHLKEMSFEDLHARVAPDSRNPSKAVPEAGLSLHDSACPPSPSPVAHTNAKPAPDPATSAQNGRLPAGGTLAVAPYAATPSTVQTLGDARHVVPPEETRPASQSSPHPVKPLTPPPPPPGEKRSEGRSVLEKLKSTIHPGRSAPPPAAERQASLSEARAQYQNLTNMELIALLLQQEADGERLRADGELQRALLEKREAELRKMKVQVRDLEDYIDKLLVRIMEQTPTLLQVRSRYK</sequence>
<dbReference type="GO" id="GO:0055037">
    <property type="term" value="C:recycling endosome"/>
    <property type="evidence" value="ECO:0007669"/>
    <property type="project" value="UniProtKB-SubCell"/>
</dbReference>
<dbReference type="GeneID" id="114767753"/>
<keyword evidence="2" id="KW-0813">Transport</keyword>
<keyword evidence="10" id="KW-1185">Reference proteome</keyword>
<feature type="compositionally biased region" description="Basic and acidic residues" evidence="6">
    <location>
        <begin position="827"/>
        <end position="847"/>
    </location>
</feature>
<dbReference type="SUPFAM" id="SSF144270">
    <property type="entry name" value="Eferin C-derminal domain-like"/>
    <property type="match status" value="1"/>
</dbReference>
<dbReference type="InterPro" id="IPR019018">
    <property type="entry name" value="Rab-bd_FIP-RBD"/>
</dbReference>
<dbReference type="Gene3D" id="2.60.40.150">
    <property type="entry name" value="C2 domain"/>
    <property type="match status" value="1"/>
</dbReference>
<dbReference type="GO" id="GO:0045055">
    <property type="term" value="P:regulated exocytosis"/>
    <property type="evidence" value="ECO:0007669"/>
    <property type="project" value="TreeGrafter"/>
</dbReference>
<dbReference type="GO" id="GO:0045335">
    <property type="term" value="C:phagocytic vesicle"/>
    <property type="evidence" value="ECO:0007669"/>
    <property type="project" value="TreeGrafter"/>
</dbReference>
<dbReference type="GO" id="GO:0030141">
    <property type="term" value="C:secretory granule"/>
    <property type="evidence" value="ECO:0007669"/>
    <property type="project" value="TreeGrafter"/>
</dbReference>
<dbReference type="Ensembl" id="ENSDCDT00010054581.1">
    <property type="protein sequence ID" value="ENSDCDP00010044478.1"/>
    <property type="gene ID" value="ENSDCDG00010027530.1"/>
</dbReference>
<dbReference type="RefSeq" id="XP_028815278.1">
    <property type="nucleotide sequence ID" value="XM_028959445.1"/>
</dbReference>
<dbReference type="InterPro" id="IPR000008">
    <property type="entry name" value="C2_dom"/>
</dbReference>
<dbReference type="InterPro" id="IPR037789">
    <property type="entry name" value="FIP_classI"/>
</dbReference>
<evidence type="ECO:0000256" key="5">
    <source>
        <dbReference type="ARBA" id="ARBA00022927"/>
    </source>
</evidence>
<reference evidence="9" key="2">
    <citation type="submission" date="2025-08" db="UniProtKB">
        <authorList>
            <consortium name="Ensembl"/>
        </authorList>
    </citation>
    <scope>IDENTIFICATION</scope>
</reference>
<dbReference type="GeneTree" id="ENSGT00940000158783"/>
<reference evidence="9" key="3">
    <citation type="submission" date="2025-09" db="UniProtKB">
        <authorList>
            <consortium name="Ensembl"/>
        </authorList>
    </citation>
    <scope>IDENTIFICATION</scope>
</reference>
<dbReference type="SUPFAM" id="SSF49562">
    <property type="entry name" value="C2 domain (Calcium/lipid-binding domain, CaLB)"/>
    <property type="match status" value="1"/>
</dbReference>
<evidence type="ECO:0000259" key="7">
    <source>
        <dbReference type="PROSITE" id="PS50004"/>
    </source>
</evidence>
<dbReference type="GO" id="GO:0005739">
    <property type="term" value="C:mitochondrion"/>
    <property type="evidence" value="ECO:0007669"/>
    <property type="project" value="TreeGrafter"/>
</dbReference>
<reference evidence="9 10" key="1">
    <citation type="submission" date="2020-06" db="EMBL/GenBank/DDBJ databases">
        <authorList>
            <consortium name="Wellcome Sanger Institute Data Sharing"/>
        </authorList>
    </citation>
    <scope>NUCLEOTIDE SEQUENCE [LARGE SCALE GENOMIC DNA]</scope>
</reference>
<proteinExistence type="predicted"/>
<dbReference type="Pfam" id="PF00168">
    <property type="entry name" value="C2"/>
    <property type="match status" value="1"/>
</dbReference>
<dbReference type="SMART" id="SM00239">
    <property type="entry name" value="C2"/>
    <property type="match status" value="1"/>
</dbReference>
<feature type="domain" description="FIP-RBD" evidence="8">
    <location>
        <begin position="1001"/>
        <end position="1063"/>
    </location>
</feature>
<comment type="subcellular location">
    <subcellularLocation>
        <location evidence="1">Recycling endosome</location>
    </subcellularLocation>
</comment>
<dbReference type="GO" id="GO:0015031">
    <property type="term" value="P:protein transport"/>
    <property type="evidence" value="ECO:0007669"/>
    <property type="project" value="UniProtKB-KW"/>
</dbReference>
<evidence type="ECO:0000256" key="1">
    <source>
        <dbReference type="ARBA" id="ARBA00004172"/>
    </source>
</evidence>
<evidence type="ECO:0000259" key="8">
    <source>
        <dbReference type="PROSITE" id="PS51511"/>
    </source>
</evidence>
<feature type="compositionally biased region" description="Basic and acidic residues" evidence="6">
    <location>
        <begin position="367"/>
        <end position="383"/>
    </location>
</feature>
<dbReference type="InterPro" id="IPR035892">
    <property type="entry name" value="C2_domain_sf"/>
</dbReference>
<feature type="region of interest" description="Disordered" evidence="6">
    <location>
        <begin position="729"/>
        <end position="785"/>
    </location>
</feature>
<feature type="region of interest" description="Disordered" evidence="6">
    <location>
        <begin position="231"/>
        <end position="250"/>
    </location>
</feature>
<protein>
    <submittedName>
        <fullName evidence="9">RAB11 family interacting protein 5b (class I)</fullName>
    </submittedName>
</protein>
<evidence type="ECO:0000256" key="2">
    <source>
        <dbReference type="ARBA" id="ARBA00022448"/>
    </source>
</evidence>
<feature type="compositionally biased region" description="Basic and acidic residues" evidence="6">
    <location>
        <begin position="772"/>
        <end position="782"/>
    </location>
</feature>
<feature type="compositionally biased region" description="Pro residues" evidence="6">
    <location>
        <begin position="938"/>
        <end position="949"/>
    </location>
</feature>
<dbReference type="AlphaFoldDB" id="A0AAY4DGC5"/>
<evidence type="ECO:0000256" key="3">
    <source>
        <dbReference type="ARBA" id="ARBA00022553"/>
    </source>
</evidence>
<dbReference type="Proteomes" id="UP000694580">
    <property type="component" value="Chromosome 18"/>
</dbReference>
<dbReference type="GO" id="GO:0031267">
    <property type="term" value="F:small GTPase binding"/>
    <property type="evidence" value="ECO:0007669"/>
    <property type="project" value="InterPro"/>
</dbReference>
<evidence type="ECO:0000313" key="9">
    <source>
        <dbReference type="Ensembl" id="ENSDCDP00010044478.1"/>
    </source>
</evidence>
<name>A0AAY4DGC5_9TELE</name>
<feature type="region of interest" description="Disordered" evidence="6">
    <location>
        <begin position="807"/>
        <end position="898"/>
    </location>
</feature>
<feature type="domain" description="C2" evidence="7">
    <location>
        <begin position="1"/>
        <end position="125"/>
    </location>
</feature>
<dbReference type="PROSITE" id="PS51511">
    <property type="entry name" value="FIP_RBD"/>
    <property type="match status" value="1"/>
</dbReference>
<evidence type="ECO:0000313" key="10">
    <source>
        <dbReference type="Proteomes" id="UP000694580"/>
    </source>
</evidence>
<dbReference type="InterPro" id="IPR037245">
    <property type="entry name" value="FIP-RBD_C_sf"/>
</dbReference>
<feature type="compositionally biased region" description="Low complexity" evidence="6">
    <location>
        <begin position="731"/>
        <end position="742"/>
    </location>
</feature>
<keyword evidence="4" id="KW-0967">Endosome</keyword>
<dbReference type="PANTHER" id="PTHR15746">
    <property type="entry name" value="RAB11-RELATED"/>
    <property type="match status" value="1"/>
</dbReference>
<feature type="region of interest" description="Disordered" evidence="6">
    <location>
        <begin position="517"/>
        <end position="716"/>
    </location>
</feature>
<keyword evidence="5" id="KW-0653">Protein transport</keyword>
<feature type="compositionally biased region" description="Low complexity" evidence="6">
    <location>
        <begin position="233"/>
        <end position="247"/>
    </location>
</feature>
<feature type="region of interest" description="Disordered" evidence="6">
    <location>
        <begin position="924"/>
        <end position="957"/>
    </location>
</feature>
<dbReference type="PANTHER" id="PTHR15746:SF24">
    <property type="entry name" value="RAB11 FAMILY-INTERACTING PROTEIN 5"/>
    <property type="match status" value="1"/>
</dbReference>